<accession>A0ABN8RJ78</accession>
<comment type="caution">
    <text evidence="4">The sequence shown here is derived from an EMBL/GenBank/DDBJ whole genome shotgun (WGS) entry which is preliminary data.</text>
</comment>
<dbReference type="EMBL" id="CALNXK010000226">
    <property type="protein sequence ID" value="CAH3177486.1"/>
    <property type="molecule type" value="Genomic_DNA"/>
</dbReference>
<gene>
    <name evidence="4" type="ORF">PLOB_00019349</name>
</gene>
<evidence type="ECO:0000313" key="4">
    <source>
        <dbReference type="EMBL" id="CAH3177486.1"/>
    </source>
</evidence>
<dbReference type="InterPro" id="IPR027806">
    <property type="entry name" value="HARBI1_dom"/>
</dbReference>
<evidence type="ECO:0000256" key="2">
    <source>
        <dbReference type="ARBA" id="ARBA00022723"/>
    </source>
</evidence>
<name>A0ABN8RJ78_9CNID</name>
<proteinExistence type="predicted"/>
<dbReference type="Proteomes" id="UP001159405">
    <property type="component" value="Unassembled WGS sequence"/>
</dbReference>
<feature type="domain" description="DDE Tnp4" evidence="3">
    <location>
        <begin position="2"/>
        <end position="145"/>
    </location>
</feature>
<dbReference type="PANTHER" id="PTHR23080">
    <property type="entry name" value="THAP DOMAIN PROTEIN"/>
    <property type="match status" value="1"/>
</dbReference>
<evidence type="ECO:0000313" key="5">
    <source>
        <dbReference type="Proteomes" id="UP001159405"/>
    </source>
</evidence>
<evidence type="ECO:0000259" key="3">
    <source>
        <dbReference type="Pfam" id="PF13359"/>
    </source>
</evidence>
<keyword evidence="2" id="KW-0479">Metal-binding</keyword>
<comment type="cofactor">
    <cofactor evidence="1">
        <name>a divalent metal cation</name>
        <dbReference type="ChEBI" id="CHEBI:60240"/>
    </cofactor>
</comment>
<reference evidence="4 5" key="1">
    <citation type="submission" date="2022-05" db="EMBL/GenBank/DDBJ databases">
        <authorList>
            <consortium name="Genoscope - CEA"/>
            <person name="William W."/>
        </authorList>
    </citation>
    <scope>NUCLEOTIDE SEQUENCE [LARGE SCALE GENOMIC DNA]</scope>
</reference>
<dbReference type="PANTHER" id="PTHR23080:SF63">
    <property type="entry name" value="TICK TRANSPOSON"/>
    <property type="match status" value="1"/>
</dbReference>
<evidence type="ECO:0000256" key="1">
    <source>
        <dbReference type="ARBA" id="ARBA00001968"/>
    </source>
</evidence>
<organism evidence="4 5">
    <name type="scientific">Porites lobata</name>
    <dbReference type="NCBI Taxonomy" id="104759"/>
    <lineage>
        <taxon>Eukaryota</taxon>
        <taxon>Metazoa</taxon>
        <taxon>Cnidaria</taxon>
        <taxon>Anthozoa</taxon>
        <taxon>Hexacorallia</taxon>
        <taxon>Scleractinia</taxon>
        <taxon>Fungiina</taxon>
        <taxon>Poritidae</taxon>
        <taxon>Porites</taxon>
    </lineage>
</organism>
<dbReference type="Pfam" id="PF13359">
    <property type="entry name" value="DDE_Tnp_4"/>
    <property type="match status" value="1"/>
</dbReference>
<sequence length="153" mass="17098">MQYQTYGQYKSANTLKKLIVCTKSGSISFISDAYGGAASDRFITEDCGVVSKFKRNMVALVDRGFSVQDIFLAYHVTVAIPPFTKGKTHFTKVQVEQAKTISRARIHVERAIGRLKEFKLLSHELPLNMLDLADYIWIIAGAITNLQPSPVIE</sequence>
<keyword evidence="5" id="KW-1185">Reference proteome</keyword>
<protein>
    <recommendedName>
        <fullName evidence="3">DDE Tnp4 domain-containing protein</fullName>
    </recommendedName>
</protein>